<proteinExistence type="predicted"/>
<dbReference type="STRING" id="1391654.AKJ09_11149"/>
<dbReference type="InterPro" id="IPR032025">
    <property type="entry name" value="DUF5063"/>
</dbReference>
<dbReference type="KEGG" id="llu:AKJ09_11149"/>
<dbReference type="AlphaFoldDB" id="A0A0K1QFD4"/>
<organism evidence="1 2">
    <name type="scientific">Labilithrix luteola</name>
    <dbReference type="NCBI Taxonomy" id="1391654"/>
    <lineage>
        <taxon>Bacteria</taxon>
        <taxon>Pseudomonadati</taxon>
        <taxon>Myxococcota</taxon>
        <taxon>Polyangia</taxon>
        <taxon>Polyangiales</taxon>
        <taxon>Labilitrichaceae</taxon>
        <taxon>Labilithrix</taxon>
    </lineage>
</organism>
<reference evidence="1 2" key="1">
    <citation type="submission" date="2015-08" db="EMBL/GenBank/DDBJ databases">
        <authorList>
            <person name="Babu N.S."/>
            <person name="Beckwith C.J."/>
            <person name="Beseler K.G."/>
            <person name="Brison A."/>
            <person name="Carone J.V."/>
            <person name="Caskin T.P."/>
            <person name="Diamond M."/>
            <person name="Durham M.E."/>
            <person name="Foxe J.M."/>
            <person name="Go M."/>
            <person name="Henderson B.A."/>
            <person name="Jones I.B."/>
            <person name="McGettigan J.A."/>
            <person name="Micheletti S.J."/>
            <person name="Nasrallah M.E."/>
            <person name="Ortiz D."/>
            <person name="Piller C.R."/>
            <person name="Privatt S.R."/>
            <person name="Schneider S.L."/>
            <person name="Sharp S."/>
            <person name="Smith T.C."/>
            <person name="Stanton J.D."/>
            <person name="Ullery H.E."/>
            <person name="Wilson R.J."/>
            <person name="Serrano M.G."/>
            <person name="Buck G."/>
            <person name="Lee V."/>
            <person name="Wang Y."/>
            <person name="Carvalho R."/>
            <person name="Voegtly L."/>
            <person name="Shi R."/>
            <person name="Duckworth R."/>
            <person name="Johnson A."/>
            <person name="Loviza R."/>
            <person name="Walstead R."/>
            <person name="Shah Z."/>
            <person name="Kiflezghi M."/>
            <person name="Wade K."/>
            <person name="Ball S.L."/>
            <person name="Bradley K.W."/>
            <person name="Asai D.J."/>
            <person name="Bowman C.A."/>
            <person name="Russell D.A."/>
            <person name="Pope W.H."/>
            <person name="Jacobs-Sera D."/>
            <person name="Hendrix R.W."/>
            <person name="Hatfull G.F."/>
        </authorList>
    </citation>
    <scope>NUCLEOTIDE SEQUENCE [LARGE SCALE GENOMIC DNA]</scope>
    <source>
        <strain evidence="1 2">DSM 27648</strain>
    </source>
</reference>
<dbReference type="RefSeq" id="WP_169928666.1">
    <property type="nucleotide sequence ID" value="NZ_CP012333.1"/>
</dbReference>
<accession>A0A0K1QFD4</accession>
<dbReference type="Proteomes" id="UP000064967">
    <property type="component" value="Chromosome"/>
</dbReference>
<dbReference type="Pfam" id="PF16702">
    <property type="entry name" value="DUF5063"/>
    <property type="match status" value="1"/>
</dbReference>
<protein>
    <recommendedName>
        <fullName evidence="3">DUF5063 domain-containing protein</fullName>
    </recommendedName>
</protein>
<keyword evidence="2" id="KW-1185">Reference proteome</keyword>
<dbReference type="InterPro" id="IPR038312">
    <property type="entry name" value="DUF5063_sf"/>
</dbReference>
<evidence type="ECO:0000313" key="2">
    <source>
        <dbReference type="Proteomes" id="UP000064967"/>
    </source>
</evidence>
<dbReference type="EMBL" id="CP012333">
    <property type="protein sequence ID" value="AKV04486.1"/>
    <property type="molecule type" value="Genomic_DNA"/>
</dbReference>
<dbReference type="Gene3D" id="1.20.120.1550">
    <property type="entry name" value="Protein of unknown function DUF5063"/>
    <property type="match status" value="1"/>
</dbReference>
<name>A0A0K1QFD4_9BACT</name>
<gene>
    <name evidence="1" type="ORF">AKJ09_11149</name>
</gene>
<evidence type="ECO:0000313" key="1">
    <source>
        <dbReference type="EMBL" id="AKV04486.1"/>
    </source>
</evidence>
<evidence type="ECO:0008006" key="3">
    <source>
        <dbReference type="Google" id="ProtNLM"/>
    </source>
</evidence>
<sequence>MTPPAFADLLTPDVTAFVRAARDYCAFMLEAPKLSVPERLATARARLLELYAAGARLPDAVPDPHREAPRFTAPEGWTPLDEYDFYWTAFDAFDPESSEAIVGSLDDDLVETYQDVREGLWHWERGEFADAVWQWRFGFLSHWGAHAVEALRAIHHALEKVRGSSG</sequence>